<dbReference type="PANTHER" id="PTHR47359">
    <property type="entry name" value="PEPTIDOGLYCAN DL-ENDOPEPTIDASE CWLO"/>
    <property type="match status" value="1"/>
</dbReference>
<sequence>MAGRAALRGHRAAWDTLNPAHPRDAVLTSQPRQTRAGMGGIRVATPPPAAGADVGCRTGAANRRAGTPGGSRRRRAGGIPYVLELRSRRSGRPTARAGRIAATTAAACLCAGQLVATSPARAAESAAAVRPAITGSVSRQSVPWGSGAAVRVAVKDPRTGKPAGARTVVALEEWSAASRTWKRKATKRLYGNGYNWFAVKPLATTSYRIVFTGDASYRRYWTSPMWITVTPSGAKVLAEAKRHVGRPYRSGAAGPTAFDCSGYTMYVYRKAAGKKLPHKANSQQRYGRAVSKSAARPGDLIVVRSGSYGTHAGIYAGGGYMYDSPRPGTRVGKHKIWSRNYVVRRIV</sequence>
<evidence type="ECO:0000256" key="4">
    <source>
        <dbReference type="ARBA" id="ARBA00022807"/>
    </source>
</evidence>
<evidence type="ECO:0000313" key="7">
    <source>
        <dbReference type="EMBL" id="GIF76897.1"/>
    </source>
</evidence>
<feature type="region of interest" description="Disordered" evidence="5">
    <location>
        <begin position="44"/>
        <end position="75"/>
    </location>
</feature>
<dbReference type="PROSITE" id="PS51935">
    <property type="entry name" value="NLPC_P60"/>
    <property type="match status" value="1"/>
</dbReference>
<comment type="caution">
    <text evidence="7">The sequence shown here is derived from an EMBL/GenBank/DDBJ whole genome shotgun (WGS) entry which is preliminary data.</text>
</comment>
<dbReference type="Proteomes" id="UP000604117">
    <property type="component" value="Unassembled WGS sequence"/>
</dbReference>
<dbReference type="EMBL" id="BONE01000073">
    <property type="protein sequence ID" value="GIF76897.1"/>
    <property type="molecule type" value="Genomic_DNA"/>
</dbReference>
<dbReference type="PANTHER" id="PTHR47359:SF3">
    <property type="entry name" value="NLP_P60 DOMAIN-CONTAINING PROTEIN-RELATED"/>
    <property type="match status" value="1"/>
</dbReference>
<keyword evidence="2" id="KW-0645">Protease</keyword>
<feature type="domain" description="NlpC/P60" evidence="6">
    <location>
        <begin position="230"/>
        <end position="347"/>
    </location>
</feature>
<organism evidence="7 8">
    <name type="scientific">Asanoa siamensis</name>
    <dbReference type="NCBI Taxonomy" id="926357"/>
    <lineage>
        <taxon>Bacteria</taxon>
        <taxon>Bacillati</taxon>
        <taxon>Actinomycetota</taxon>
        <taxon>Actinomycetes</taxon>
        <taxon>Micromonosporales</taxon>
        <taxon>Micromonosporaceae</taxon>
        <taxon>Asanoa</taxon>
    </lineage>
</organism>
<comment type="similarity">
    <text evidence="1">Belongs to the peptidase C40 family.</text>
</comment>
<evidence type="ECO:0000259" key="6">
    <source>
        <dbReference type="PROSITE" id="PS51935"/>
    </source>
</evidence>
<proteinExistence type="inferred from homology"/>
<evidence type="ECO:0000256" key="3">
    <source>
        <dbReference type="ARBA" id="ARBA00022801"/>
    </source>
</evidence>
<protein>
    <recommendedName>
        <fullName evidence="6">NlpC/P60 domain-containing protein</fullName>
    </recommendedName>
</protein>
<evidence type="ECO:0000313" key="8">
    <source>
        <dbReference type="Proteomes" id="UP000604117"/>
    </source>
</evidence>
<dbReference type="InterPro" id="IPR000064">
    <property type="entry name" value="NLP_P60_dom"/>
</dbReference>
<name>A0ABQ4D1B6_9ACTN</name>
<reference evidence="7 8" key="1">
    <citation type="submission" date="2021-01" db="EMBL/GenBank/DDBJ databases">
        <title>Whole genome shotgun sequence of Asanoa siamensis NBRC 107932.</title>
        <authorList>
            <person name="Komaki H."/>
            <person name="Tamura T."/>
        </authorList>
    </citation>
    <scope>NUCLEOTIDE SEQUENCE [LARGE SCALE GENOMIC DNA]</scope>
    <source>
        <strain evidence="7 8">NBRC 107932</strain>
    </source>
</reference>
<dbReference type="InterPro" id="IPR038765">
    <property type="entry name" value="Papain-like_cys_pep_sf"/>
</dbReference>
<gene>
    <name evidence="7" type="ORF">Asi02nite_64150</name>
</gene>
<evidence type="ECO:0000256" key="5">
    <source>
        <dbReference type="SAM" id="MobiDB-lite"/>
    </source>
</evidence>
<keyword evidence="4" id="KW-0788">Thiol protease</keyword>
<keyword evidence="8" id="KW-1185">Reference proteome</keyword>
<dbReference type="Pfam" id="PF00877">
    <property type="entry name" value="NLPC_P60"/>
    <property type="match status" value="1"/>
</dbReference>
<dbReference type="Gene3D" id="3.90.1720.10">
    <property type="entry name" value="endopeptidase domain like (from Nostoc punctiforme)"/>
    <property type="match status" value="1"/>
</dbReference>
<keyword evidence="3" id="KW-0378">Hydrolase</keyword>
<evidence type="ECO:0000256" key="1">
    <source>
        <dbReference type="ARBA" id="ARBA00007074"/>
    </source>
</evidence>
<evidence type="ECO:0000256" key="2">
    <source>
        <dbReference type="ARBA" id="ARBA00022670"/>
    </source>
</evidence>
<accession>A0ABQ4D1B6</accession>
<dbReference type="SUPFAM" id="SSF54001">
    <property type="entry name" value="Cysteine proteinases"/>
    <property type="match status" value="1"/>
</dbReference>
<dbReference type="InterPro" id="IPR051794">
    <property type="entry name" value="PG_Endopeptidase_C40"/>
</dbReference>